<keyword evidence="4" id="KW-0560">Oxidoreductase</keyword>
<comment type="similarity">
    <text evidence="6">Belongs to the L2HGDH family.</text>
</comment>
<dbReference type="RefSeq" id="XP_004998462.1">
    <property type="nucleotide sequence ID" value="XM_004998405.1"/>
</dbReference>
<dbReference type="NCBIfam" id="NF008726">
    <property type="entry name" value="PRK11728.1"/>
    <property type="match status" value="1"/>
</dbReference>
<dbReference type="KEGG" id="sre:PTSG_00990"/>
<dbReference type="InParanoid" id="F2TY28"/>
<dbReference type="OMA" id="SEVTRCM"/>
<dbReference type="EMBL" id="GL832956">
    <property type="protein sequence ID" value="EGD76287.1"/>
    <property type="molecule type" value="Genomic_DNA"/>
</dbReference>
<evidence type="ECO:0000256" key="1">
    <source>
        <dbReference type="ARBA" id="ARBA00001974"/>
    </source>
</evidence>
<keyword evidence="13" id="KW-1185">Reference proteome</keyword>
<evidence type="ECO:0000256" key="3">
    <source>
        <dbReference type="ARBA" id="ARBA00022827"/>
    </source>
</evidence>
<dbReference type="Gene3D" id="3.50.50.60">
    <property type="entry name" value="FAD/NAD(P)-binding domain"/>
    <property type="match status" value="1"/>
</dbReference>
<feature type="compositionally biased region" description="Low complexity" evidence="9">
    <location>
        <begin position="50"/>
        <end position="59"/>
    </location>
</feature>
<evidence type="ECO:0000256" key="4">
    <source>
        <dbReference type="ARBA" id="ARBA00023002"/>
    </source>
</evidence>
<sequence length="494" mass="53704">MWKLLGAPVAMAVAGAALQVRVAQAQGAASAGGSGAPKQQSQRSHVSVNSPMPSSTASSAMQHSRDFDVVIIGAGIVGLATAREIINRYPDKTVCVLEKEAEVAAHQTGHNSGVIHAGMYYEPGSTMAKCCVRGLNLMYEYCDQKGLPYDRCGKLIVAATEEEHATVEALYERGTTNGVRDLEIVHADRMRELEPNVRGYSALYSPHTGVVDFAVVARSFAEDLLQSGRGSLRLRFEAKRFEETTDVSGGERIAVYGTEPGQRGPVVSVTGKHVITCAGLYSDRVARAAGGSRNPRVVPFRGTYYQLKEEYRNLCRMNIYPVPGNSGIPVGVHFTPTVNERRGHGTIIGPGACIAFHREGYTFTDLSLRDVFDALTQVGVMRFVLNNFSLAVTELYRDLNKRAFMKAAQKLVPSVTEDMTEMSFAGVMVQVMTSDGNAASDFIFERACMNGKALHVRSAPSPACTSSMAIAEWIVDVAQTDFKWVSGERQQQWQ</sequence>
<evidence type="ECO:0000256" key="9">
    <source>
        <dbReference type="SAM" id="MobiDB-lite"/>
    </source>
</evidence>
<feature type="signal peptide" evidence="10">
    <location>
        <begin position="1"/>
        <end position="25"/>
    </location>
</feature>
<evidence type="ECO:0000256" key="6">
    <source>
        <dbReference type="ARBA" id="ARBA00037941"/>
    </source>
</evidence>
<feature type="region of interest" description="Disordered" evidence="9">
    <location>
        <begin position="29"/>
        <end position="59"/>
    </location>
</feature>
<dbReference type="Proteomes" id="UP000007799">
    <property type="component" value="Unassembled WGS sequence"/>
</dbReference>
<dbReference type="OrthoDB" id="498204at2759"/>
<accession>F2TY28</accession>
<protein>
    <recommendedName>
        <fullName evidence="8">L-2-hydroxyglutarate dehydrogenase, mitochondrial</fullName>
        <ecNumber evidence="7">1.1.99.2</ecNumber>
    </recommendedName>
</protein>
<dbReference type="InterPro" id="IPR036188">
    <property type="entry name" value="FAD/NAD-bd_sf"/>
</dbReference>
<dbReference type="GeneID" id="16079057"/>
<feature type="chain" id="PRO_5003288216" description="L-2-hydroxyglutarate dehydrogenase, mitochondrial" evidence="10">
    <location>
        <begin position="26"/>
        <end position="494"/>
    </location>
</feature>
<organism evidence="13">
    <name type="scientific">Salpingoeca rosetta (strain ATCC 50818 / BSB-021)</name>
    <dbReference type="NCBI Taxonomy" id="946362"/>
    <lineage>
        <taxon>Eukaryota</taxon>
        <taxon>Choanoflagellata</taxon>
        <taxon>Craspedida</taxon>
        <taxon>Salpingoecidae</taxon>
        <taxon>Salpingoeca</taxon>
    </lineage>
</organism>
<evidence type="ECO:0000256" key="5">
    <source>
        <dbReference type="ARBA" id="ARBA00036066"/>
    </source>
</evidence>
<dbReference type="GO" id="GO:0047545">
    <property type="term" value="F:(S)-2-hydroxyglutarate dehydrogenase activity"/>
    <property type="evidence" value="ECO:0007669"/>
    <property type="project" value="UniProtKB-EC"/>
</dbReference>
<evidence type="ECO:0000256" key="7">
    <source>
        <dbReference type="ARBA" id="ARBA00038878"/>
    </source>
</evidence>
<dbReference type="SUPFAM" id="SSF51905">
    <property type="entry name" value="FAD/NAD(P)-binding domain"/>
    <property type="match status" value="1"/>
</dbReference>
<gene>
    <name evidence="12" type="ORF">PTSG_00990</name>
</gene>
<keyword evidence="10" id="KW-0732">Signal</keyword>
<dbReference type="PANTHER" id="PTHR43104:SF3">
    <property type="entry name" value="FAD DEPENDENT OXIDOREDUCTASE DOMAIN-CONTAINING PROTEIN"/>
    <property type="match status" value="1"/>
</dbReference>
<dbReference type="AlphaFoldDB" id="F2TY28"/>
<dbReference type="Gene3D" id="3.30.9.10">
    <property type="entry name" value="D-Amino Acid Oxidase, subunit A, domain 2"/>
    <property type="match status" value="1"/>
</dbReference>
<evidence type="ECO:0000256" key="8">
    <source>
        <dbReference type="ARBA" id="ARBA00041137"/>
    </source>
</evidence>
<dbReference type="InterPro" id="IPR006076">
    <property type="entry name" value="FAD-dep_OxRdtase"/>
</dbReference>
<keyword evidence="2" id="KW-0285">Flavoprotein</keyword>
<comment type="catalytic activity">
    <reaction evidence="5">
        <text>(S)-2-hydroxyglutarate + A = 2-oxoglutarate + AH2</text>
        <dbReference type="Rhea" id="RHEA:21252"/>
        <dbReference type="ChEBI" id="CHEBI:13193"/>
        <dbReference type="ChEBI" id="CHEBI:16782"/>
        <dbReference type="ChEBI" id="CHEBI:16810"/>
        <dbReference type="ChEBI" id="CHEBI:17499"/>
        <dbReference type="EC" id="1.1.99.2"/>
    </reaction>
</comment>
<evidence type="ECO:0000313" key="12">
    <source>
        <dbReference type="EMBL" id="EGD76287.1"/>
    </source>
</evidence>
<dbReference type="EC" id="1.1.99.2" evidence="7"/>
<reference evidence="12" key="1">
    <citation type="submission" date="2009-08" db="EMBL/GenBank/DDBJ databases">
        <title>Annotation of Salpingoeca rosetta.</title>
        <authorList>
            <consortium name="The Broad Institute Genome Sequencing Platform"/>
            <person name="Russ C."/>
            <person name="Cuomo C."/>
            <person name="Burger G."/>
            <person name="Gray M.W."/>
            <person name="Holland P.W.H."/>
            <person name="King N."/>
            <person name="Lang F.B.F."/>
            <person name="Roger A.J."/>
            <person name="Ruiz-Trillo I."/>
            <person name="Young S.K."/>
            <person name="Zeng Q."/>
            <person name="Gargeya S."/>
            <person name="Alvarado L."/>
            <person name="Berlin A."/>
            <person name="Chapman S.B."/>
            <person name="Chen Z."/>
            <person name="Freedman E."/>
            <person name="Gellesch M."/>
            <person name="Goldberg J."/>
            <person name="Griggs A."/>
            <person name="Gujja S."/>
            <person name="Heilman E."/>
            <person name="Heiman D."/>
            <person name="Howarth C."/>
            <person name="Mehta T."/>
            <person name="Neiman D."/>
            <person name="Pearson M."/>
            <person name="Roberts A."/>
            <person name="Saif S."/>
            <person name="Shea T."/>
            <person name="Shenoy N."/>
            <person name="Sisk P."/>
            <person name="Stolte C."/>
            <person name="Sykes S."/>
            <person name="White J."/>
            <person name="Yandava C."/>
            <person name="Haas B."/>
            <person name="Nusbaum C."/>
            <person name="Birren B."/>
        </authorList>
    </citation>
    <scope>NUCLEOTIDE SEQUENCE [LARGE SCALE GENOMIC DNA]</scope>
    <source>
        <strain evidence="12">ATCC 50818</strain>
    </source>
</reference>
<dbReference type="Pfam" id="PF01266">
    <property type="entry name" value="DAO"/>
    <property type="match status" value="1"/>
</dbReference>
<evidence type="ECO:0000256" key="10">
    <source>
        <dbReference type="SAM" id="SignalP"/>
    </source>
</evidence>
<dbReference type="eggNOG" id="KOG2665">
    <property type="taxonomic scope" value="Eukaryota"/>
</dbReference>
<evidence type="ECO:0000313" key="13">
    <source>
        <dbReference type="Proteomes" id="UP000007799"/>
    </source>
</evidence>
<evidence type="ECO:0000256" key="2">
    <source>
        <dbReference type="ARBA" id="ARBA00022630"/>
    </source>
</evidence>
<dbReference type="STRING" id="946362.F2TY28"/>
<proteinExistence type="inferred from homology"/>
<feature type="domain" description="FAD dependent oxidoreductase" evidence="11">
    <location>
        <begin position="68"/>
        <end position="476"/>
    </location>
</feature>
<comment type="cofactor">
    <cofactor evidence="1">
        <name>FAD</name>
        <dbReference type="ChEBI" id="CHEBI:57692"/>
    </cofactor>
</comment>
<keyword evidence="3" id="KW-0274">FAD</keyword>
<name>F2TY28_SALR5</name>
<dbReference type="PANTHER" id="PTHR43104">
    <property type="entry name" value="L-2-HYDROXYGLUTARATE DEHYDROGENASE, MITOCHONDRIAL"/>
    <property type="match status" value="1"/>
</dbReference>
<evidence type="ECO:0000259" key="11">
    <source>
        <dbReference type="Pfam" id="PF01266"/>
    </source>
</evidence>